<dbReference type="Proteomes" id="UP000316639">
    <property type="component" value="Unassembled WGS sequence"/>
</dbReference>
<sequence length="167" mass="18588">MSRRPLSPRHHGLVELVPWGNEHFDDLVRLASDPRVVEYVGDGKPWSPDHAAERHQKALAHWAEHGFGWCAALERGAFVGLGSMVDHGDGVIEIGWWVDPEHWGRGIATAIATELRDAALARVRRVVAGYVDGNGASERVMVKIGLRYDRSFRAAGRLQHVYALERA</sequence>
<accession>A0A563EQQ3</accession>
<dbReference type="SUPFAM" id="SSF55729">
    <property type="entry name" value="Acyl-CoA N-acyltransferases (Nat)"/>
    <property type="match status" value="1"/>
</dbReference>
<organism evidence="2 3">
    <name type="scientific">Lentzea tibetensis</name>
    <dbReference type="NCBI Taxonomy" id="2591470"/>
    <lineage>
        <taxon>Bacteria</taxon>
        <taxon>Bacillati</taxon>
        <taxon>Actinomycetota</taxon>
        <taxon>Actinomycetes</taxon>
        <taxon>Pseudonocardiales</taxon>
        <taxon>Pseudonocardiaceae</taxon>
        <taxon>Lentzea</taxon>
    </lineage>
</organism>
<evidence type="ECO:0000313" key="3">
    <source>
        <dbReference type="Proteomes" id="UP000316639"/>
    </source>
</evidence>
<evidence type="ECO:0000259" key="1">
    <source>
        <dbReference type="PROSITE" id="PS51186"/>
    </source>
</evidence>
<dbReference type="PROSITE" id="PS51186">
    <property type="entry name" value="GNAT"/>
    <property type="match status" value="1"/>
</dbReference>
<comment type="caution">
    <text evidence="2">The sequence shown here is derived from an EMBL/GenBank/DDBJ whole genome shotgun (WGS) entry which is preliminary data.</text>
</comment>
<dbReference type="InterPro" id="IPR000182">
    <property type="entry name" value="GNAT_dom"/>
</dbReference>
<dbReference type="GO" id="GO:0016747">
    <property type="term" value="F:acyltransferase activity, transferring groups other than amino-acyl groups"/>
    <property type="evidence" value="ECO:0007669"/>
    <property type="project" value="InterPro"/>
</dbReference>
<evidence type="ECO:0000313" key="2">
    <source>
        <dbReference type="EMBL" id="TWP49984.1"/>
    </source>
</evidence>
<proteinExistence type="predicted"/>
<gene>
    <name evidence="2" type="ORF">FKR81_22400</name>
</gene>
<dbReference type="InterPro" id="IPR051531">
    <property type="entry name" value="N-acetyltransferase"/>
</dbReference>
<dbReference type="OrthoDB" id="3533156at2"/>
<keyword evidence="2" id="KW-0808">Transferase</keyword>
<dbReference type="Gene3D" id="3.40.630.30">
    <property type="match status" value="1"/>
</dbReference>
<dbReference type="PANTHER" id="PTHR43792">
    <property type="entry name" value="GNAT FAMILY, PUTATIVE (AFU_ORTHOLOGUE AFUA_3G00765)-RELATED-RELATED"/>
    <property type="match status" value="1"/>
</dbReference>
<dbReference type="InterPro" id="IPR016181">
    <property type="entry name" value="Acyl_CoA_acyltransferase"/>
</dbReference>
<name>A0A563EQQ3_9PSEU</name>
<keyword evidence="3" id="KW-1185">Reference proteome</keyword>
<dbReference type="Pfam" id="PF13302">
    <property type="entry name" value="Acetyltransf_3"/>
    <property type="match status" value="1"/>
</dbReference>
<feature type="domain" description="N-acetyltransferase" evidence="1">
    <location>
        <begin position="26"/>
        <end position="167"/>
    </location>
</feature>
<protein>
    <submittedName>
        <fullName evidence="2">GNAT family N-acetyltransferase</fullName>
    </submittedName>
</protein>
<reference evidence="2 3" key="1">
    <citation type="submission" date="2019-07" db="EMBL/GenBank/DDBJ databases">
        <title>Lentzea xizangensis sp. nov., isolated from Qinghai-Tibetan Plateau Soils.</title>
        <authorList>
            <person name="Huang J."/>
        </authorList>
    </citation>
    <scope>NUCLEOTIDE SEQUENCE [LARGE SCALE GENOMIC DNA]</scope>
    <source>
        <strain evidence="2 3">FXJ1.1311</strain>
    </source>
</reference>
<dbReference type="AlphaFoldDB" id="A0A563EQQ3"/>
<dbReference type="EMBL" id="VOBR01000014">
    <property type="protein sequence ID" value="TWP49984.1"/>
    <property type="molecule type" value="Genomic_DNA"/>
</dbReference>
<dbReference type="PANTHER" id="PTHR43792:SF1">
    <property type="entry name" value="N-ACETYLTRANSFERASE DOMAIN-CONTAINING PROTEIN"/>
    <property type="match status" value="1"/>
</dbReference>